<feature type="region of interest" description="Disordered" evidence="1">
    <location>
        <begin position="48"/>
        <end position="71"/>
    </location>
</feature>
<organism evidence="2">
    <name type="scientific">Sesamum latifolium</name>
    <dbReference type="NCBI Taxonomy" id="2727402"/>
    <lineage>
        <taxon>Eukaryota</taxon>
        <taxon>Viridiplantae</taxon>
        <taxon>Streptophyta</taxon>
        <taxon>Embryophyta</taxon>
        <taxon>Tracheophyta</taxon>
        <taxon>Spermatophyta</taxon>
        <taxon>Magnoliopsida</taxon>
        <taxon>eudicotyledons</taxon>
        <taxon>Gunneridae</taxon>
        <taxon>Pentapetalae</taxon>
        <taxon>asterids</taxon>
        <taxon>lamiids</taxon>
        <taxon>Lamiales</taxon>
        <taxon>Pedaliaceae</taxon>
        <taxon>Sesamum</taxon>
    </lineage>
</organism>
<sequence>MERAFEVGRLPRKPSAHVLRMGRPERVNDRMVTTAACPSLPFAIITATPSRPFDTEETASFRQGGKRKRRA</sequence>
<accession>A0AAW2XZX0</accession>
<dbReference type="EMBL" id="JACGWN010000002">
    <property type="protein sequence ID" value="KAL0458909.1"/>
    <property type="molecule type" value="Genomic_DNA"/>
</dbReference>
<protein>
    <submittedName>
        <fullName evidence="2">Uncharacterized protein</fullName>
    </submittedName>
</protein>
<reference evidence="2" key="2">
    <citation type="journal article" date="2024" name="Plant">
        <title>Genomic evolution and insights into agronomic trait innovations of Sesamum species.</title>
        <authorList>
            <person name="Miao H."/>
            <person name="Wang L."/>
            <person name="Qu L."/>
            <person name="Liu H."/>
            <person name="Sun Y."/>
            <person name="Le M."/>
            <person name="Wang Q."/>
            <person name="Wei S."/>
            <person name="Zheng Y."/>
            <person name="Lin W."/>
            <person name="Duan Y."/>
            <person name="Cao H."/>
            <person name="Xiong S."/>
            <person name="Wang X."/>
            <person name="Wei L."/>
            <person name="Li C."/>
            <person name="Ma Q."/>
            <person name="Ju M."/>
            <person name="Zhao R."/>
            <person name="Li G."/>
            <person name="Mu C."/>
            <person name="Tian Q."/>
            <person name="Mei H."/>
            <person name="Zhang T."/>
            <person name="Gao T."/>
            <person name="Zhang H."/>
        </authorList>
    </citation>
    <scope>NUCLEOTIDE SEQUENCE</scope>
    <source>
        <strain evidence="2">KEN1</strain>
    </source>
</reference>
<gene>
    <name evidence="2" type="ORF">Slati_0518100</name>
</gene>
<evidence type="ECO:0000256" key="1">
    <source>
        <dbReference type="SAM" id="MobiDB-lite"/>
    </source>
</evidence>
<evidence type="ECO:0000313" key="2">
    <source>
        <dbReference type="EMBL" id="KAL0458909.1"/>
    </source>
</evidence>
<name>A0AAW2XZX0_9LAMI</name>
<proteinExistence type="predicted"/>
<reference evidence="2" key="1">
    <citation type="submission" date="2020-06" db="EMBL/GenBank/DDBJ databases">
        <authorList>
            <person name="Li T."/>
            <person name="Hu X."/>
            <person name="Zhang T."/>
            <person name="Song X."/>
            <person name="Zhang H."/>
            <person name="Dai N."/>
            <person name="Sheng W."/>
            <person name="Hou X."/>
            <person name="Wei L."/>
        </authorList>
    </citation>
    <scope>NUCLEOTIDE SEQUENCE</scope>
    <source>
        <strain evidence="2">KEN1</strain>
        <tissue evidence="2">Leaf</tissue>
    </source>
</reference>
<comment type="caution">
    <text evidence="2">The sequence shown here is derived from an EMBL/GenBank/DDBJ whole genome shotgun (WGS) entry which is preliminary data.</text>
</comment>
<dbReference type="AlphaFoldDB" id="A0AAW2XZX0"/>